<feature type="domain" description="Response regulatory" evidence="3">
    <location>
        <begin position="9"/>
        <end position="125"/>
    </location>
</feature>
<proteinExistence type="predicted"/>
<dbReference type="PANTHER" id="PTHR44591:SF3">
    <property type="entry name" value="RESPONSE REGULATORY DOMAIN-CONTAINING PROTEIN"/>
    <property type="match status" value="1"/>
</dbReference>
<dbReference type="AlphaFoldDB" id="A0A254ND50"/>
<dbReference type="PANTHER" id="PTHR44591">
    <property type="entry name" value="STRESS RESPONSE REGULATOR PROTEIN 1"/>
    <property type="match status" value="1"/>
</dbReference>
<dbReference type="Gene3D" id="3.40.50.2300">
    <property type="match status" value="1"/>
</dbReference>
<evidence type="ECO:0000256" key="1">
    <source>
        <dbReference type="ARBA" id="ARBA00022553"/>
    </source>
</evidence>
<dbReference type="InterPro" id="IPR050595">
    <property type="entry name" value="Bact_response_regulator"/>
</dbReference>
<dbReference type="CDD" id="cd00156">
    <property type="entry name" value="REC"/>
    <property type="match status" value="1"/>
</dbReference>
<dbReference type="PROSITE" id="PS50110">
    <property type="entry name" value="RESPONSE_REGULATORY"/>
    <property type="match status" value="1"/>
</dbReference>
<name>A0A254ND50_9BURK</name>
<dbReference type="Pfam" id="PF00072">
    <property type="entry name" value="Response_reg"/>
    <property type="match status" value="1"/>
</dbReference>
<dbReference type="RefSeq" id="WP_088481782.1">
    <property type="nucleotide sequence ID" value="NZ_JBCNLH010000002.1"/>
</dbReference>
<dbReference type="EMBL" id="NISI01000001">
    <property type="protein sequence ID" value="OWR05574.1"/>
    <property type="molecule type" value="Genomic_DNA"/>
</dbReference>
<feature type="modified residue" description="4-aspartylphosphate" evidence="2">
    <location>
        <position position="58"/>
    </location>
</feature>
<dbReference type="SUPFAM" id="SSF52172">
    <property type="entry name" value="CheY-like"/>
    <property type="match status" value="1"/>
</dbReference>
<dbReference type="GO" id="GO:0000160">
    <property type="term" value="P:phosphorelay signal transduction system"/>
    <property type="evidence" value="ECO:0007669"/>
    <property type="project" value="InterPro"/>
</dbReference>
<dbReference type="OrthoDB" id="8964771at2"/>
<gene>
    <name evidence="4" type="ORF">CDO81_03690</name>
</gene>
<comment type="caution">
    <text evidence="4">The sequence shown here is derived from an EMBL/GenBank/DDBJ whole genome shotgun (WGS) entry which is preliminary data.</text>
</comment>
<keyword evidence="5" id="KW-1185">Reference proteome</keyword>
<organism evidence="4 5">
    <name type="scientific">Roseateles puraquae</name>
    <dbReference type="NCBI Taxonomy" id="431059"/>
    <lineage>
        <taxon>Bacteria</taxon>
        <taxon>Pseudomonadati</taxon>
        <taxon>Pseudomonadota</taxon>
        <taxon>Betaproteobacteria</taxon>
        <taxon>Burkholderiales</taxon>
        <taxon>Sphaerotilaceae</taxon>
        <taxon>Roseateles</taxon>
    </lineage>
</organism>
<dbReference type="Proteomes" id="UP000197446">
    <property type="component" value="Unassembled WGS sequence"/>
</dbReference>
<dbReference type="InterPro" id="IPR001789">
    <property type="entry name" value="Sig_transdc_resp-reg_receiver"/>
</dbReference>
<evidence type="ECO:0000256" key="2">
    <source>
        <dbReference type="PROSITE-ProRule" id="PRU00169"/>
    </source>
</evidence>
<sequence>MNATAEFPHVLVVDDNLDAAEVLALLIETEGFTASVARNLATAREALQTHRPSIVLLDLNLPDGNGMALLSEVKADARTAGVQVVVLSGMLDDKVMTQARELGACAFLVKPFEHEQLSQVLSLAQAAS</sequence>
<accession>A0A254ND50</accession>
<dbReference type="SMART" id="SM00448">
    <property type="entry name" value="REC"/>
    <property type="match status" value="1"/>
</dbReference>
<protein>
    <recommendedName>
        <fullName evidence="3">Response regulatory domain-containing protein</fullName>
    </recommendedName>
</protein>
<evidence type="ECO:0000313" key="5">
    <source>
        <dbReference type="Proteomes" id="UP000197446"/>
    </source>
</evidence>
<keyword evidence="1 2" id="KW-0597">Phosphoprotein</keyword>
<evidence type="ECO:0000259" key="3">
    <source>
        <dbReference type="PROSITE" id="PS50110"/>
    </source>
</evidence>
<dbReference type="InterPro" id="IPR011006">
    <property type="entry name" value="CheY-like_superfamily"/>
</dbReference>
<reference evidence="4 5" key="1">
    <citation type="journal article" date="2007" name="Int. J. Syst. Evol. Microbiol.">
        <title>Description of Pelomonas aquatica sp. nov. and Pelomonas puraquae sp. nov., isolated from industrial and haemodialysis water.</title>
        <authorList>
            <person name="Gomila M."/>
            <person name="Bowien B."/>
            <person name="Falsen E."/>
            <person name="Moore E.R."/>
            <person name="Lalucat J."/>
        </authorList>
    </citation>
    <scope>NUCLEOTIDE SEQUENCE [LARGE SCALE GENOMIC DNA]</scope>
    <source>
        <strain evidence="4 5">CCUG 52769</strain>
    </source>
</reference>
<evidence type="ECO:0000313" key="4">
    <source>
        <dbReference type="EMBL" id="OWR05574.1"/>
    </source>
</evidence>